<dbReference type="EnsemblFungi" id="PTTG_29511-t43_1">
    <property type="protein sequence ID" value="PTTG_29511-t43_1-p1"/>
    <property type="gene ID" value="PTTG_29511"/>
</dbReference>
<dbReference type="Proteomes" id="UP000005240">
    <property type="component" value="Unassembled WGS sequence"/>
</dbReference>
<reference evidence="2" key="1">
    <citation type="submission" date="2009-11" db="EMBL/GenBank/DDBJ databases">
        <authorList>
            <consortium name="The Broad Institute Genome Sequencing Platform"/>
            <person name="Ward D."/>
            <person name="Feldgarden M."/>
            <person name="Earl A."/>
            <person name="Young S.K."/>
            <person name="Zeng Q."/>
            <person name="Koehrsen M."/>
            <person name="Alvarado L."/>
            <person name="Berlin A."/>
            <person name="Bochicchio J."/>
            <person name="Borenstein D."/>
            <person name="Chapman S.B."/>
            <person name="Chen Z."/>
            <person name="Engels R."/>
            <person name="Freedman E."/>
            <person name="Gellesch M."/>
            <person name="Goldberg J."/>
            <person name="Griggs A."/>
            <person name="Gujja S."/>
            <person name="Heilman E."/>
            <person name="Heiman D."/>
            <person name="Hepburn T."/>
            <person name="Howarth C."/>
            <person name="Jen D."/>
            <person name="Larson L."/>
            <person name="Lewis B."/>
            <person name="Mehta T."/>
            <person name="Park D."/>
            <person name="Pearson M."/>
            <person name="Roberts A."/>
            <person name="Saif S."/>
            <person name="Shea T."/>
            <person name="Shenoy N."/>
            <person name="Sisk P."/>
            <person name="Stolte C."/>
            <person name="Sykes S."/>
            <person name="Thomson T."/>
            <person name="Walk T."/>
            <person name="White J."/>
            <person name="Yandava C."/>
            <person name="Izard J."/>
            <person name="Baranova O.V."/>
            <person name="Blanton J.M."/>
            <person name="Tanner A.C."/>
            <person name="Dewhirst F.E."/>
            <person name="Haas B."/>
            <person name="Nusbaum C."/>
            <person name="Birren B."/>
        </authorList>
    </citation>
    <scope>NUCLEOTIDE SEQUENCE [LARGE SCALE GENOMIC DNA]</scope>
    <source>
        <strain evidence="2">1-1 BBBD Race 1</strain>
    </source>
</reference>
<organism evidence="2">
    <name type="scientific">Puccinia triticina (isolate 1-1 / race 1 (BBBD))</name>
    <name type="common">Brown leaf rust fungus</name>
    <dbReference type="NCBI Taxonomy" id="630390"/>
    <lineage>
        <taxon>Eukaryota</taxon>
        <taxon>Fungi</taxon>
        <taxon>Dikarya</taxon>
        <taxon>Basidiomycota</taxon>
        <taxon>Pucciniomycotina</taxon>
        <taxon>Pucciniomycetes</taxon>
        <taxon>Pucciniales</taxon>
        <taxon>Pucciniaceae</taxon>
        <taxon>Puccinia</taxon>
    </lineage>
</organism>
<evidence type="ECO:0000256" key="1">
    <source>
        <dbReference type="SAM" id="MobiDB-lite"/>
    </source>
</evidence>
<reference evidence="3 4" key="3">
    <citation type="journal article" date="2017" name="G3 (Bethesda)">
        <title>Comparative analysis highlights variable genome content of wheat rusts and divergence of the mating loci.</title>
        <authorList>
            <person name="Cuomo C.A."/>
            <person name="Bakkeren G."/>
            <person name="Khalil H.B."/>
            <person name="Panwar V."/>
            <person name="Joly D."/>
            <person name="Linning R."/>
            <person name="Sakthikumar S."/>
            <person name="Song X."/>
            <person name="Adiconis X."/>
            <person name="Fan L."/>
            <person name="Goldberg J.M."/>
            <person name="Levin J.Z."/>
            <person name="Young S."/>
            <person name="Zeng Q."/>
            <person name="Anikster Y."/>
            <person name="Bruce M."/>
            <person name="Wang M."/>
            <person name="Yin C."/>
            <person name="McCallum B."/>
            <person name="Szabo L.J."/>
            <person name="Hulbert S."/>
            <person name="Chen X."/>
            <person name="Fellers J.P."/>
        </authorList>
    </citation>
    <scope>NUCLEOTIDE SEQUENCE</scope>
    <source>
        <strain evidence="4">Isolate 1-1 / race 1 (BBBD)</strain>
        <strain evidence="3">isolate 1-1 / race 1 (BBBD)</strain>
    </source>
</reference>
<gene>
    <name evidence="2" type="ORF">PTTG_29511</name>
</gene>
<evidence type="ECO:0000313" key="3">
    <source>
        <dbReference type="EnsemblFungi" id="PTTG_29511-t43_1-p1"/>
    </source>
</evidence>
<protein>
    <submittedName>
        <fullName evidence="2 3">Uncharacterized protein</fullName>
    </submittedName>
</protein>
<accession>A0A180G5W6</accession>
<feature type="compositionally biased region" description="Basic and acidic residues" evidence="1">
    <location>
        <begin position="111"/>
        <end position="120"/>
    </location>
</feature>
<feature type="region of interest" description="Disordered" evidence="1">
    <location>
        <begin position="93"/>
        <end position="125"/>
    </location>
</feature>
<sequence length="372" mass="40822">MSNSDRTFFANYASQQRKMMSIKAIERGVSMPMVHGFLGRRMAVRNPNSFNYFMKTKNARAVFCGPRKGVKWSPGMGGVSGLWKKLSSEEQAKYRHLASTTTRPDGPSHPQNEDGSHEADEASDDDEPIVAANQVGMRKSILLLSSSKEVENFLDKWDAEAVNVAETFGCELVIFAVSRHLGRHSFQYTRYTPGASSFVKKAKQVDGTKCYPARMQSFITGYTVSDLAASIAMVNEQADKAAKAGSHAPGAKGGKDASFPLRPVSAVNRMSKLIAEKTGGAITQWPWSKTDYRLAEVKYQLELLPGAKVAASWLKRPSRGLTPNCQAILHLDLDQNLIDVVYDPSIPDDVSPKDFESPPQSPTPSRSSQSPN</sequence>
<feature type="compositionally biased region" description="Low complexity" evidence="1">
    <location>
        <begin position="363"/>
        <end position="372"/>
    </location>
</feature>
<dbReference type="VEuPathDB" id="FungiDB:PTTG_29511"/>
<proteinExistence type="predicted"/>
<evidence type="ECO:0000313" key="2">
    <source>
        <dbReference type="EMBL" id="OAV87253.1"/>
    </source>
</evidence>
<reference evidence="2" key="2">
    <citation type="submission" date="2016-05" db="EMBL/GenBank/DDBJ databases">
        <title>Comparative analysis highlights variable genome content of wheat rusts and divergence of the mating loci.</title>
        <authorList>
            <person name="Cuomo C.A."/>
            <person name="Bakkeren G."/>
            <person name="Szabo L."/>
            <person name="Khalil H."/>
            <person name="Joly D."/>
            <person name="Goldberg J."/>
            <person name="Young S."/>
            <person name="Zeng Q."/>
            <person name="Fellers J."/>
        </authorList>
    </citation>
    <scope>NUCLEOTIDE SEQUENCE [LARGE SCALE GENOMIC DNA]</scope>
    <source>
        <strain evidence="2">1-1 BBBD Race 1</strain>
    </source>
</reference>
<keyword evidence="4" id="KW-1185">Reference proteome</keyword>
<dbReference type="OrthoDB" id="2500693at2759"/>
<feature type="region of interest" description="Disordered" evidence="1">
    <location>
        <begin position="344"/>
        <end position="372"/>
    </location>
</feature>
<evidence type="ECO:0000313" key="4">
    <source>
        <dbReference type="Proteomes" id="UP000005240"/>
    </source>
</evidence>
<reference evidence="3" key="4">
    <citation type="submission" date="2025-05" db="UniProtKB">
        <authorList>
            <consortium name="EnsemblFungi"/>
        </authorList>
    </citation>
    <scope>IDENTIFICATION</scope>
    <source>
        <strain evidence="3">isolate 1-1 / race 1 (BBBD)</strain>
    </source>
</reference>
<dbReference type="AlphaFoldDB" id="A0A180G5W6"/>
<name>A0A180G5W6_PUCT1</name>
<dbReference type="EMBL" id="ADAS02000509">
    <property type="protein sequence ID" value="OAV87253.1"/>
    <property type="molecule type" value="Genomic_DNA"/>
</dbReference>